<evidence type="ECO:0000313" key="9">
    <source>
        <dbReference type="EMBL" id="SDW93059.1"/>
    </source>
</evidence>
<sequence length="223" mass="26465">MDNRKEEILKAHRFRFACKEFDENKKVPKEDLEFILEVGRLSPSSFGFEPWKFLVVESEELKEKILPVAWGVQRQMSTLSYLVIILARKKKDMIYSSDYIRYMVKDVHKFPDDMAKLRLERYKSFQENDFKLLQNNRYIFDWAVMQTYIPLGNMMTAAAQIGIDTCPIEGFNREKLEEILESEGVINSEQFGVACMLAFGYRKEDPKRPKTRKPMEEVVEWIY</sequence>
<evidence type="ECO:0000256" key="4">
    <source>
        <dbReference type="ARBA" id="ARBA00022643"/>
    </source>
</evidence>
<evidence type="ECO:0000256" key="3">
    <source>
        <dbReference type="ARBA" id="ARBA00022630"/>
    </source>
</evidence>
<keyword evidence="3" id="KW-0285">Flavoprotein</keyword>
<dbReference type="RefSeq" id="WP_093752295.1">
    <property type="nucleotide sequence ID" value="NZ_BSYN01000007.1"/>
</dbReference>
<comment type="similarity">
    <text evidence="2">Belongs to the nitroreductase family.</text>
</comment>
<dbReference type="Gene3D" id="3.40.109.10">
    <property type="entry name" value="NADH Oxidase"/>
    <property type="match status" value="1"/>
</dbReference>
<dbReference type="Pfam" id="PF00881">
    <property type="entry name" value="Nitroreductase"/>
    <property type="match status" value="1"/>
</dbReference>
<evidence type="ECO:0000256" key="6">
    <source>
        <dbReference type="ARBA" id="ARBA00023002"/>
    </source>
</evidence>
<keyword evidence="7" id="KW-0520">NAD</keyword>
<dbReference type="PANTHER" id="PTHR23026">
    <property type="entry name" value="NADPH NITROREDUCTASE"/>
    <property type="match status" value="1"/>
</dbReference>
<dbReference type="InterPro" id="IPR000415">
    <property type="entry name" value="Nitroreductase-like"/>
</dbReference>
<dbReference type="GO" id="GO:0046857">
    <property type="term" value="F:oxidoreductase activity, acting on other nitrogenous compounds as donors, with NAD or NADP as acceptor"/>
    <property type="evidence" value="ECO:0007669"/>
    <property type="project" value="TreeGrafter"/>
</dbReference>
<keyword evidence="5" id="KW-0521">NADP</keyword>
<evidence type="ECO:0000256" key="7">
    <source>
        <dbReference type="ARBA" id="ARBA00023027"/>
    </source>
</evidence>
<dbReference type="InterPro" id="IPR050627">
    <property type="entry name" value="Nitroreductase/BluB"/>
</dbReference>
<dbReference type="InterPro" id="IPR029479">
    <property type="entry name" value="Nitroreductase"/>
</dbReference>
<evidence type="ECO:0000313" key="10">
    <source>
        <dbReference type="Proteomes" id="UP000198828"/>
    </source>
</evidence>
<organism evidence="9 10">
    <name type="scientific">Tepidimicrobium xylanilyticum</name>
    <dbReference type="NCBI Taxonomy" id="1123352"/>
    <lineage>
        <taxon>Bacteria</taxon>
        <taxon>Bacillati</taxon>
        <taxon>Bacillota</taxon>
        <taxon>Tissierellia</taxon>
        <taxon>Tissierellales</taxon>
        <taxon>Tepidimicrobiaceae</taxon>
        <taxon>Tepidimicrobium</taxon>
    </lineage>
</organism>
<accession>A0A1H2XL94</accession>
<proteinExistence type="inferred from homology"/>
<dbReference type="GO" id="GO:0046256">
    <property type="term" value="P:2,4,6-trinitrotoluene catabolic process"/>
    <property type="evidence" value="ECO:0007669"/>
    <property type="project" value="TreeGrafter"/>
</dbReference>
<keyword evidence="10" id="KW-1185">Reference proteome</keyword>
<dbReference type="CDD" id="cd02149">
    <property type="entry name" value="NfsB-like"/>
    <property type="match status" value="1"/>
</dbReference>
<protein>
    <submittedName>
        <fullName evidence="9">Nitroreductase</fullName>
    </submittedName>
</protein>
<reference evidence="9 10" key="1">
    <citation type="submission" date="2016-10" db="EMBL/GenBank/DDBJ databases">
        <authorList>
            <person name="de Groot N.N."/>
        </authorList>
    </citation>
    <scope>NUCLEOTIDE SEQUENCE [LARGE SCALE GENOMIC DNA]</scope>
    <source>
        <strain evidence="9 10">DSM 23310</strain>
    </source>
</reference>
<dbReference type="PANTHER" id="PTHR23026:SF125">
    <property type="entry name" value="OXYGEN-INSENSITIVE NAD(P)H NITROREDUCTASE"/>
    <property type="match status" value="1"/>
</dbReference>
<dbReference type="EMBL" id="FNNG01000005">
    <property type="protein sequence ID" value="SDW93059.1"/>
    <property type="molecule type" value="Genomic_DNA"/>
</dbReference>
<dbReference type="InterPro" id="IPR033878">
    <property type="entry name" value="NfsB-like"/>
</dbReference>
<name>A0A1H2XL94_9FIRM</name>
<dbReference type="OrthoDB" id="9812105at2"/>
<dbReference type="AlphaFoldDB" id="A0A1H2XL94"/>
<dbReference type="SUPFAM" id="SSF55469">
    <property type="entry name" value="FMN-dependent nitroreductase-like"/>
    <property type="match status" value="1"/>
</dbReference>
<comment type="cofactor">
    <cofactor evidence="1">
        <name>FMN</name>
        <dbReference type="ChEBI" id="CHEBI:58210"/>
    </cofactor>
</comment>
<gene>
    <name evidence="9" type="ORF">SAMN05660923_01463</name>
</gene>
<dbReference type="Proteomes" id="UP000198828">
    <property type="component" value="Unassembled WGS sequence"/>
</dbReference>
<evidence type="ECO:0000256" key="1">
    <source>
        <dbReference type="ARBA" id="ARBA00001917"/>
    </source>
</evidence>
<keyword evidence="4" id="KW-0288">FMN</keyword>
<evidence type="ECO:0000256" key="2">
    <source>
        <dbReference type="ARBA" id="ARBA00007118"/>
    </source>
</evidence>
<dbReference type="GO" id="GO:0005829">
    <property type="term" value="C:cytosol"/>
    <property type="evidence" value="ECO:0007669"/>
    <property type="project" value="TreeGrafter"/>
</dbReference>
<evidence type="ECO:0000256" key="5">
    <source>
        <dbReference type="ARBA" id="ARBA00022857"/>
    </source>
</evidence>
<keyword evidence="6" id="KW-0560">Oxidoreductase</keyword>
<feature type="domain" description="Nitroreductase" evidence="8">
    <location>
        <begin position="14"/>
        <end position="201"/>
    </location>
</feature>
<evidence type="ECO:0000259" key="8">
    <source>
        <dbReference type="Pfam" id="PF00881"/>
    </source>
</evidence>